<dbReference type="EMBL" id="PGOL01001148">
    <property type="protein sequence ID" value="PKI60481.1"/>
    <property type="molecule type" value="Genomic_DNA"/>
</dbReference>
<name>A0A2I0JW12_PUNGR</name>
<sequence length="67" mass="7581">MVKTDMEPVRIWREPPRWRSMVLACWREKTCQRLSQFFLGLTSPGSGCPRNSLSRLGLGSRPLGCGS</sequence>
<keyword evidence="2" id="KW-1185">Reference proteome</keyword>
<evidence type="ECO:0000313" key="2">
    <source>
        <dbReference type="Proteomes" id="UP000233551"/>
    </source>
</evidence>
<reference evidence="1 2" key="1">
    <citation type="submission" date="2017-11" db="EMBL/GenBank/DDBJ databases">
        <title>De-novo sequencing of pomegranate (Punica granatum L.) genome.</title>
        <authorList>
            <person name="Akparov Z."/>
            <person name="Amiraslanov A."/>
            <person name="Hajiyeva S."/>
            <person name="Abbasov M."/>
            <person name="Kaur K."/>
            <person name="Hamwieh A."/>
            <person name="Solovyev V."/>
            <person name="Salamov A."/>
            <person name="Braich B."/>
            <person name="Kosarev P."/>
            <person name="Mahmoud A."/>
            <person name="Hajiyev E."/>
            <person name="Babayeva S."/>
            <person name="Izzatullayeva V."/>
            <person name="Mammadov A."/>
            <person name="Mammadov A."/>
            <person name="Sharifova S."/>
            <person name="Ojaghi J."/>
            <person name="Eynullazada K."/>
            <person name="Bayramov B."/>
            <person name="Abdulazimova A."/>
            <person name="Shahmuradov I."/>
        </authorList>
    </citation>
    <scope>NUCLEOTIDE SEQUENCE [LARGE SCALE GENOMIC DNA]</scope>
    <source>
        <strain evidence="2">cv. AG2017</strain>
        <tissue evidence="1">Leaf</tissue>
    </source>
</reference>
<dbReference type="Proteomes" id="UP000233551">
    <property type="component" value="Unassembled WGS sequence"/>
</dbReference>
<proteinExistence type="predicted"/>
<evidence type="ECO:0000313" key="1">
    <source>
        <dbReference type="EMBL" id="PKI60481.1"/>
    </source>
</evidence>
<comment type="caution">
    <text evidence="1">The sequence shown here is derived from an EMBL/GenBank/DDBJ whole genome shotgun (WGS) entry which is preliminary data.</text>
</comment>
<accession>A0A2I0JW12</accession>
<organism evidence="1 2">
    <name type="scientific">Punica granatum</name>
    <name type="common">Pomegranate</name>
    <dbReference type="NCBI Taxonomy" id="22663"/>
    <lineage>
        <taxon>Eukaryota</taxon>
        <taxon>Viridiplantae</taxon>
        <taxon>Streptophyta</taxon>
        <taxon>Embryophyta</taxon>
        <taxon>Tracheophyta</taxon>
        <taxon>Spermatophyta</taxon>
        <taxon>Magnoliopsida</taxon>
        <taxon>eudicotyledons</taxon>
        <taxon>Gunneridae</taxon>
        <taxon>Pentapetalae</taxon>
        <taxon>rosids</taxon>
        <taxon>malvids</taxon>
        <taxon>Myrtales</taxon>
        <taxon>Lythraceae</taxon>
        <taxon>Punica</taxon>
    </lineage>
</organism>
<protein>
    <submittedName>
        <fullName evidence="1">Uncharacterized protein</fullName>
    </submittedName>
</protein>
<dbReference type="AlphaFoldDB" id="A0A2I0JW12"/>
<gene>
    <name evidence="1" type="ORF">CRG98_019135</name>
</gene>